<accession>A0A1L7N127</accession>
<dbReference type="Proteomes" id="UP000222831">
    <property type="component" value="Segment"/>
</dbReference>
<evidence type="ECO:0000313" key="1">
    <source>
        <dbReference type="EMBL" id="BAW19182.1"/>
    </source>
</evidence>
<evidence type="ECO:0000313" key="2">
    <source>
        <dbReference type="Proteomes" id="UP000222831"/>
    </source>
</evidence>
<dbReference type="KEGG" id="vg:40074603"/>
<sequence>MMREKMFALLELAGFRTTKACCEGVALKVCSTDQWQGNMDGLFHQIEKSGDTAQLLRDLVGMIDHDVQLTYGAYLSDLSEEAATKLSPLDAKCREAILHLKKLDAMVT</sequence>
<proteinExistence type="predicted"/>
<reference evidence="1 2" key="1">
    <citation type="submission" date="2016-12" db="EMBL/GenBank/DDBJ databases">
        <title>Characterization of two jumbo phages RP12 and RP31 infecting the phytopathogen Ralstonia solanacearum.</title>
        <authorList>
            <person name="Kawasaki T."/>
            <person name="Yoshikawa G."/>
            <person name="Ogata H."/>
            <person name="Yamada T."/>
        </authorList>
    </citation>
    <scope>NUCLEOTIDE SEQUENCE [LARGE SCALE GENOMIC DNA]</scope>
    <source>
        <strain evidence="1 2">RP12</strain>
    </source>
</reference>
<name>A0A1L7N127_9CAUD</name>
<dbReference type="EMBL" id="AP017924">
    <property type="protein sequence ID" value="BAW19182.1"/>
    <property type="molecule type" value="Genomic_DNA"/>
</dbReference>
<keyword evidence="2" id="KW-1185">Reference proteome</keyword>
<protein>
    <submittedName>
        <fullName evidence="1">Uncharacterized protein</fullName>
    </submittedName>
</protein>
<organism evidence="1 2">
    <name type="scientific">Ralstonia phage RP12</name>
    <dbReference type="NCBI Taxonomy" id="1923889"/>
    <lineage>
        <taxon>Viruses</taxon>
        <taxon>Duplodnaviria</taxon>
        <taxon>Heunggongvirae</taxon>
        <taxon>Uroviricota</taxon>
        <taxon>Caudoviricetes</taxon>
        <taxon>Chimalliviridae</taxon>
        <taxon>Ripduovirus</taxon>
        <taxon>Ripduovirus RP12</taxon>
    </lineage>
</organism>
<dbReference type="OrthoDB" id="41341at10239"/>
<dbReference type="RefSeq" id="YP_009598901.1">
    <property type="nucleotide sequence ID" value="NC_041911.1"/>
</dbReference>
<dbReference type="GeneID" id="40074603"/>